<dbReference type="OrthoDB" id="9958174at2"/>
<feature type="compositionally biased region" description="Gly residues" evidence="1">
    <location>
        <begin position="135"/>
        <end position="149"/>
    </location>
</feature>
<dbReference type="EMBL" id="QMIF01000003">
    <property type="protein sequence ID" value="TVM35067.1"/>
    <property type="molecule type" value="Genomic_DNA"/>
</dbReference>
<feature type="region of interest" description="Disordered" evidence="1">
    <location>
        <begin position="117"/>
        <end position="149"/>
    </location>
</feature>
<organism evidence="3 4">
    <name type="scientific">Oceanidesulfovibrio marinus</name>
    <dbReference type="NCBI Taxonomy" id="370038"/>
    <lineage>
        <taxon>Bacteria</taxon>
        <taxon>Pseudomonadati</taxon>
        <taxon>Thermodesulfobacteriota</taxon>
        <taxon>Desulfovibrionia</taxon>
        <taxon>Desulfovibrionales</taxon>
        <taxon>Desulfovibrionaceae</taxon>
        <taxon>Oceanidesulfovibrio</taxon>
    </lineage>
</organism>
<reference evidence="3 4" key="1">
    <citation type="submission" date="2018-06" db="EMBL/GenBank/DDBJ databases">
        <title>Complete genome of Desulfovibrio marinus P48SEP.</title>
        <authorList>
            <person name="Crispim J.S."/>
            <person name="Vidigal P.M.P."/>
            <person name="Silva L.C.F."/>
            <person name="Araujo L.C."/>
            <person name="Laguardia C.N."/>
            <person name="Dias R.S."/>
            <person name="Sousa M.P."/>
            <person name="Paula S.O."/>
            <person name="Silva C."/>
        </authorList>
    </citation>
    <scope>NUCLEOTIDE SEQUENCE [LARGE SCALE GENOMIC DNA]</scope>
    <source>
        <strain evidence="3 4">P48SEP</strain>
    </source>
</reference>
<sequence length="149" mass="16856">MKTYLHMHMTGMRSLVLFLLLLFLAAGFFSSCAVTVDERKAMDARCRANPIPCLDSKIDRLKRDLVLDEKLIEDEEDMVEALALPDCDIPDCEEKLLKHTKRLQNYREVVEQRKRDLKDMEKKLEAMKHSQDGSNSGGSGGSSGGGHSW</sequence>
<dbReference type="AlphaFoldDB" id="A0A6P1ZIN0"/>
<evidence type="ECO:0000313" key="5">
    <source>
        <dbReference type="Proteomes" id="UP000503251"/>
    </source>
</evidence>
<keyword evidence="5" id="KW-1185">Reference proteome</keyword>
<dbReference type="RefSeq" id="WP_144234622.1">
    <property type="nucleotide sequence ID" value="NZ_CP039543.1"/>
</dbReference>
<accession>A0A6P1ZIN0</accession>
<gene>
    <name evidence="3" type="ORF">DQK91_06615</name>
    <name evidence="2" type="ORF">E8L03_04200</name>
</gene>
<evidence type="ECO:0000313" key="4">
    <source>
        <dbReference type="Proteomes" id="UP000434052"/>
    </source>
</evidence>
<evidence type="ECO:0000256" key="1">
    <source>
        <dbReference type="SAM" id="MobiDB-lite"/>
    </source>
</evidence>
<evidence type="ECO:0000313" key="2">
    <source>
        <dbReference type="EMBL" id="QJT08172.1"/>
    </source>
</evidence>
<dbReference type="PROSITE" id="PS51257">
    <property type="entry name" value="PROKAR_LIPOPROTEIN"/>
    <property type="match status" value="1"/>
</dbReference>
<protein>
    <submittedName>
        <fullName evidence="3">Uncharacterized protein</fullName>
    </submittedName>
</protein>
<feature type="compositionally biased region" description="Basic and acidic residues" evidence="1">
    <location>
        <begin position="117"/>
        <end position="131"/>
    </location>
</feature>
<name>A0A6P1ZIN0_9BACT</name>
<reference evidence="2 5" key="2">
    <citation type="submission" date="2019-04" db="EMBL/GenBank/DDBJ databases">
        <title>Isolation and culture of sulfate reducing bacteria from the cold seep of the South China Sea.</title>
        <authorList>
            <person name="Sun C."/>
            <person name="Liu R."/>
        </authorList>
    </citation>
    <scope>NUCLEOTIDE SEQUENCE [LARGE SCALE GENOMIC DNA]</scope>
    <source>
        <strain evidence="2 5">CS1</strain>
    </source>
</reference>
<dbReference type="Proteomes" id="UP000434052">
    <property type="component" value="Unassembled WGS sequence"/>
</dbReference>
<dbReference type="EMBL" id="CP039543">
    <property type="protein sequence ID" value="QJT08172.1"/>
    <property type="molecule type" value="Genomic_DNA"/>
</dbReference>
<dbReference type="Proteomes" id="UP000503251">
    <property type="component" value="Chromosome"/>
</dbReference>
<evidence type="ECO:0000313" key="3">
    <source>
        <dbReference type="EMBL" id="TVM35067.1"/>
    </source>
</evidence>
<proteinExistence type="predicted"/>